<name>A0A0M2SMC6_9STAP</name>
<sequence length="124" mass="13851">MKSYWLNIPVKDVQASMDFFKQIGFEVNAGEDETLAQVMAGEQPILLFREDVLQSSMGGELTDTKAGNEFIVSFSMETNEEVDDLSRKITLNGGRVLNGPAEIRGYYGCLFTDLDGHKYNVIVM</sequence>
<reference evidence="2 3" key="1">
    <citation type="submission" date="2015-04" db="EMBL/GenBank/DDBJ databases">
        <title>Taxonomic description and genome sequence of Salinicoccus sediminis sp. nov., a novel hyper halotolerant bacterium isolated from marine sediment.</title>
        <authorList>
            <person name="Mathan Kumar R."/>
            <person name="Kaur G."/>
            <person name="Kumar N."/>
            <person name="Kumar A."/>
            <person name="Singh N.K."/>
            <person name="Kaur N."/>
            <person name="Mayilraj S."/>
        </authorList>
    </citation>
    <scope>NUCLEOTIDE SEQUENCE [LARGE SCALE GENOMIC DNA]</scope>
    <source>
        <strain evidence="2 3">SV-16</strain>
    </source>
</reference>
<dbReference type="AlphaFoldDB" id="A0A0M2SMC6"/>
<dbReference type="Pfam" id="PF00903">
    <property type="entry name" value="Glyoxalase"/>
    <property type="match status" value="1"/>
</dbReference>
<dbReference type="EMBL" id="LAYZ01000001">
    <property type="protein sequence ID" value="KKK35383.1"/>
    <property type="molecule type" value="Genomic_DNA"/>
</dbReference>
<gene>
    <name evidence="2" type="ORF">WN59_00680</name>
</gene>
<dbReference type="OrthoDB" id="9798430at2"/>
<feature type="domain" description="Glyoxalase/fosfomycin resistance/dioxygenase" evidence="1">
    <location>
        <begin position="6"/>
        <end position="118"/>
    </location>
</feature>
<dbReference type="Proteomes" id="UP000034287">
    <property type="component" value="Unassembled WGS sequence"/>
</dbReference>
<comment type="caution">
    <text evidence="2">The sequence shown here is derived from an EMBL/GenBank/DDBJ whole genome shotgun (WGS) entry which is preliminary data.</text>
</comment>
<dbReference type="PANTHER" id="PTHR36503:SF2">
    <property type="entry name" value="BLR2408 PROTEIN"/>
    <property type="match status" value="1"/>
</dbReference>
<evidence type="ECO:0000259" key="1">
    <source>
        <dbReference type="Pfam" id="PF00903"/>
    </source>
</evidence>
<dbReference type="InterPro" id="IPR004360">
    <property type="entry name" value="Glyas_Fos-R_dOase_dom"/>
</dbReference>
<dbReference type="PATRIC" id="fig|1432562.3.peg.139"/>
<dbReference type="RefSeq" id="WP_046511071.1">
    <property type="nucleotide sequence ID" value="NZ_LAYZ01000001.1"/>
</dbReference>
<evidence type="ECO:0000313" key="2">
    <source>
        <dbReference type="EMBL" id="KKK35383.1"/>
    </source>
</evidence>
<organism evidence="2 3">
    <name type="scientific">Salinicoccus sediminis</name>
    <dbReference type="NCBI Taxonomy" id="1432562"/>
    <lineage>
        <taxon>Bacteria</taxon>
        <taxon>Bacillati</taxon>
        <taxon>Bacillota</taxon>
        <taxon>Bacilli</taxon>
        <taxon>Bacillales</taxon>
        <taxon>Staphylococcaceae</taxon>
        <taxon>Salinicoccus</taxon>
    </lineage>
</organism>
<protein>
    <recommendedName>
        <fullName evidence="1">Glyoxalase/fosfomycin resistance/dioxygenase domain-containing protein</fullName>
    </recommendedName>
</protein>
<dbReference type="Gene3D" id="3.10.180.10">
    <property type="entry name" value="2,3-Dihydroxybiphenyl 1,2-Dioxygenase, domain 1"/>
    <property type="match status" value="1"/>
</dbReference>
<dbReference type="InterPro" id="IPR029068">
    <property type="entry name" value="Glyas_Bleomycin-R_OHBP_Dase"/>
</dbReference>
<keyword evidence="3" id="KW-1185">Reference proteome</keyword>
<evidence type="ECO:0000313" key="3">
    <source>
        <dbReference type="Proteomes" id="UP000034287"/>
    </source>
</evidence>
<dbReference type="SUPFAM" id="SSF54593">
    <property type="entry name" value="Glyoxalase/Bleomycin resistance protein/Dihydroxybiphenyl dioxygenase"/>
    <property type="match status" value="1"/>
</dbReference>
<dbReference type="STRING" id="1432562.WN59_00680"/>
<proteinExistence type="predicted"/>
<dbReference type="PANTHER" id="PTHR36503">
    <property type="entry name" value="BLR2520 PROTEIN"/>
    <property type="match status" value="1"/>
</dbReference>
<accession>A0A0M2SMC6</accession>